<keyword evidence="2" id="KW-1185">Reference proteome</keyword>
<accession>A0A8S1W1E6</accession>
<sequence>MIKKLKLGLINKMKFINQNSNIRQIVNILDEEVIKYREKVSNFFQKKILYNNALYLQVIKIGQNQQIKHSLGPLRQMYQFHLPGEMDFCGSI</sequence>
<protein>
    <submittedName>
        <fullName evidence="1">Uncharacterized protein</fullName>
    </submittedName>
</protein>
<name>A0A8S1W1E6_PAROT</name>
<reference evidence="1" key="1">
    <citation type="submission" date="2021-01" db="EMBL/GenBank/DDBJ databases">
        <authorList>
            <consortium name="Genoscope - CEA"/>
            <person name="William W."/>
        </authorList>
    </citation>
    <scope>NUCLEOTIDE SEQUENCE</scope>
</reference>
<dbReference type="AlphaFoldDB" id="A0A8S1W1E6"/>
<dbReference type="EMBL" id="CAJJDP010000077">
    <property type="protein sequence ID" value="CAD8182082.1"/>
    <property type="molecule type" value="Genomic_DNA"/>
</dbReference>
<organism evidence="1 2">
    <name type="scientific">Paramecium octaurelia</name>
    <dbReference type="NCBI Taxonomy" id="43137"/>
    <lineage>
        <taxon>Eukaryota</taxon>
        <taxon>Sar</taxon>
        <taxon>Alveolata</taxon>
        <taxon>Ciliophora</taxon>
        <taxon>Intramacronucleata</taxon>
        <taxon>Oligohymenophorea</taxon>
        <taxon>Peniculida</taxon>
        <taxon>Parameciidae</taxon>
        <taxon>Paramecium</taxon>
    </lineage>
</organism>
<gene>
    <name evidence="1" type="ORF">POCTA_138.1.T0780109</name>
</gene>
<dbReference type="Proteomes" id="UP000683925">
    <property type="component" value="Unassembled WGS sequence"/>
</dbReference>
<evidence type="ECO:0000313" key="1">
    <source>
        <dbReference type="EMBL" id="CAD8182082.1"/>
    </source>
</evidence>
<proteinExistence type="predicted"/>
<evidence type="ECO:0000313" key="2">
    <source>
        <dbReference type="Proteomes" id="UP000683925"/>
    </source>
</evidence>
<comment type="caution">
    <text evidence="1">The sequence shown here is derived from an EMBL/GenBank/DDBJ whole genome shotgun (WGS) entry which is preliminary data.</text>
</comment>